<dbReference type="EMBL" id="BAABGZ010000013">
    <property type="protein sequence ID" value="GAA4352984.1"/>
    <property type="molecule type" value="Genomic_DNA"/>
</dbReference>
<feature type="region of interest" description="Disordered" evidence="1">
    <location>
        <begin position="21"/>
        <end position="77"/>
    </location>
</feature>
<proteinExistence type="predicted"/>
<organism evidence="2 3">
    <name type="scientific">Hymenobacter saemangeumensis</name>
    <dbReference type="NCBI Taxonomy" id="1084522"/>
    <lineage>
        <taxon>Bacteria</taxon>
        <taxon>Pseudomonadati</taxon>
        <taxon>Bacteroidota</taxon>
        <taxon>Cytophagia</taxon>
        <taxon>Cytophagales</taxon>
        <taxon>Hymenobacteraceae</taxon>
        <taxon>Hymenobacter</taxon>
    </lineage>
</organism>
<name>A0ABP8I7F8_9BACT</name>
<accession>A0ABP8I7F8</accession>
<dbReference type="RefSeq" id="WP_345234995.1">
    <property type="nucleotide sequence ID" value="NZ_BAABGZ010000013.1"/>
</dbReference>
<protein>
    <submittedName>
        <fullName evidence="2">Uncharacterized protein</fullName>
    </submittedName>
</protein>
<evidence type="ECO:0000313" key="3">
    <source>
        <dbReference type="Proteomes" id="UP001501153"/>
    </source>
</evidence>
<evidence type="ECO:0000313" key="2">
    <source>
        <dbReference type="EMBL" id="GAA4352984.1"/>
    </source>
</evidence>
<sequence length="118" mass="12190">MIGLPIVGAGLLVLLIANAKKKKKPDAGVTTPPVKSAPVKSQVKTGAAAPTKSVKLPAALTPRPINGGGKTNVEGPGKYVKMESINQVFDSGYGPNPNIFQAPVTANGTTYTHIPYKK</sequence>
<evidence type="ECO:0000256" key="1">
    <source>
        <dbReference type="SAM" id="MobiDB-lite"/>
    </source>
</evidence>
<reference evidence="3" key="1">
    <citation type="journal article" date="2019" name="Int. J. Syst. Evol. Microbiol.">
        <title>The Global Catalogue of Microorganisms (GCM) 10K type strain sequencing project: providing services to taxonomists for standard genome sequencing and annotation.</title>
        <authorList>
            <consortium name="The Broad Institute Genomics Platform"/>
            <consortium name="The Broad Institute Genome Sequencing Center for Infectious Disease"/>
            <person name="Wu L."/>
            <person name="Ma J."/>
        </authorList>
    </citation>
    <scope>NUCLEOTIDE SEQUENCE [LARGE SCALE GENOMIC DNA]</scope>
    <source>
        <strain evidence="3">JCM 17923</strain>
    </source>
</reference>
<gene>
    <name evidence="2" type="ORF">GCM10023185_13150</name>
</gene>
<dbReference type="Proteomes" id="UP001501153">
    <property type="component" value="Unassembled WGS sequence"/>
</dbReference>
<comment type="caution">
    <text evidence="2">The sequence shown here is derived from an EMBL/GenBank/DDBJ whole genome shotgun (WGS) entry which is preliminary data.</text>
</comment>
<keyword evidence="3" id="KW-1185">Reference proteome</keyword>